<dbReference type="PROSITE" id="PS51782">
    <property type="entry name" value="LYSM"/>
    <property type="match status" value="1"/>
</dbReference>
<accession>F8MT41</accession>
<dbReference type="InterPro" id="IPR018392">
    <property type="entry name" value="LysM"/>
</dbReference>
<gene>
    <name evidence="3" type="ORF">NEUTE1DRAFT_47489</name>
</gene>
<proteinExistence type="predicted"/>
<sequence length="146" mass="15921">MYLVPQGTTWYALALFHFASTVRAKDECQPIYWEHGQFEKRTLANTTLSGSLAASSTTVPPMPVPTSPLISSGYVTPGQVNCRYTASTEDMDVNYYTCTALALKYGISVETFFKLNPGVHSDCGNIEADTEYCVAGCKTPACPGRR</sequence>
<feature type="chain" id="PRO_5003375174" description="LysM domain-containing protein" evidence="1">
    <location>
        <begin position="25"/>
        <end position="146"/>
    </location>
</feature>
<dbReference type="HOGENOM" id="CLU_113428_0_0_1"/>
<feature type="domain" description="LysM" evidence="2">
    <location>
        <begin position="82"/>
        <end position="134"/>
    </location>
</feature>
<dbReference type="OrthoDB" id="1193027at2759"/>
<dbReference type="EMBL" id="GL891306">
    <property type="protein sequence ID" value="EGO56023.1"/>
    <property type="molecule type" value="Genomic_DNA"/>
</dbReference>
<feature type="signal peptide" evidence="1">
    <location>
        <begin position="1"/>
        <end position="24"/>
    </location>
</feature>
<evidence type="ECO:0000313" key="4">
    <source>
        <dbReference type="Proteomes" id="UP000008065"/>
    </source>
</evidence>
<dbReference type="RefSeq" id="XP_009852786.1">
    <property type="nucleotide sequence ID" value="XM_009854484.1"/>
</dbReference>
<evidence type="ECO:0000259" key="2">
    <source>
        <dbReference type="PROSITE" id="PS51782"/>
    </source>
</evidence>
<keyword evidence="1" id="KW-0732">Signal</keyword>
<dbReference type="AlphaFoldDB" id="F8MT41"/>
<protein>
    <recommendedName>
        <fullName evidence="2">LysM domain-containing protein</fullName>
    </recommendedName>
</protein>
<name>F8MT41_NEUT8</name>
<evidence type="ECO:0000256" key="1">
    <source>
        <dbReference type="SAM" id="SignalP"/>
    </source>
</evidence>
<dbReference type="VEuPathDB" id="FungiDB:NEUTE1DRAFT_47489"/>
<dbReference type="InterPro" id="IPR036779">
    <property type="entry name" value="LysM_dom_sf"/>
</dbReference>
<organism evidence="3 4">
    <name type="scientific">Neurospora tetrasperma (strain FGSC 2508 / ATCC MYA-4615 / P0657)</name>
    <dbReference type="NCBI Taxonomy" id="510951"/>
    <lineage>
        <taxon>Eukaryota</taxon>
        <taxon>Fungi</taxon>
        <taxon>Dikarya</taxon>
        <taxon>Ascomycota</taxon>
        <taxon>Pezizomycotina</taxon>
        <taxon>Sordariomycetes</taxon>
        <taxon>Sordariomycetidae</taxon>
        <taxon>Sordariales</taxon>
        <taxon>Sordariaceae</taxon>
        <taxon>Neurospora</taxon>
    </lineage>
</organism>
<dbReference type="CDD" id="cd00118">
    <property type="entry name" value="LysM"/>
    <property type="match status" value="1"/>
</dbReference>
<evidence type="ECO:0000313" key="3">
    <source>
        <dbReference type="EMBL" id="EGO56023.1"/>
    </source>
</evidence>
<reference evidence="4" key="1">
    <citation type="journal article" date="2011" name="Genetics">
        <title>Massive changes in genome architecture accompany the transition to self-fertility in the filamentous fungus Neurospora tetrasperma.</title>
        <authorList>
            <person name="Ellison C.E."/>
            <person name="Stajich J.E."/>
            <person name="Jacobson D.J."/>
            <person name="Natvig D.O."/>
            <person name="Lapidus A."/>
            <person name="Foster B."/>
            <person name="Aerts A."/>
            <person name="Riley R."/>
            <person name="Lindquist E.A."/>
            <person name="Grigoriev I.V."/>
            <person name="Taylor J.W."/>
        </authorList>
    </citation>
    <scope>NUCLEOTIDE SEQUENCE [LARGE SCALE GENOMIC DNA]</scope>
    <source>
        <strain evidence="4">FGSC 2508 / P0657</strain>
    </source>
</reference>
<keyword evidence="4" id="KW-1185">Reference proteome</keyword>
<dbReference type="GeneID" id="20828096"/>
<dbReference type="KEGG" id="nte:NEUTE1DRAFT47489"/>
<dbReference type="Gene3D" id="3.10.350.10">
    <property type="entry name" value="LysM domain"/>
    <property type="match status" value="1"/>
</dbReference>
<dbReference type="Proteomes" id="UP000008065">
    <property type="component" value="Unassembled WGS sequence"/>
</dbReference>